<evidence type="ECO:0000313" key="1">
    <source>
        <dbReference type="EMBL" id="MBP1924612.1"/>
    </source>
</evidence>
<keyword evidence="2" id="KW-1185">Reference proteome</keyword>
<reference evidence="1 2" key="1">
    <citation type="submission" date="2021-03" db="EMBL/GenBank/DDBJ databases">
        <title>Genomic Encyclopedia of Type Strains, Phase IV (KMG-IV): sequencing the most valuable type-strain genomes for metagenomic binning, comparative biology and taxonomic classification.</title>
        <authorList>
            <person name="Goeker M."/>
        </authorList>
    </citation>
    <scope>NUCLEOTIDE SEQUENCE [LARGE SCALE GENOMIC DNA]</scope>
    <source>
        <strain evidence="1 2">DSM 24004</strain>
    </source>
</reference>
<evidence type="ECO:0000313" key="2">
    <source>
        <dbReference type="Proteomes" id="UP001519342"/>
    </source>
</evidence>
<sequence length="76" mass="8610">MKANNNNIGKNGSGCSDPTAYAAIKKVGYNGKLKDRNRKKDVEDAMHIIIRMLEIIDFKLEGRLVLIDKQTGKRYE</sequence>
<comment type="caution">
    <text evidence="1">The sequence shown here is derived from an EMBL/GenBank/DDBJ whole genome shotgun (WGS) entry which is preliminary data.</text>
</comment>
<dbReference type="RefSeq" id="WP_209510362.1">
    <property type="nucleotide sequence ID" value="NZ_JAGGKS010000001.1"/>
</dbReference>
<gene>
    <name evidence="1" type="ORF">J2Z76_000465</name>
</gene>
<proteinExistence type="predicted"/>
<protein>
    <submittedName>
        <fullName evidence="1">Uncharacterized protein</fullName>
    </submittedName>
</protein>
<organism evidence="1 2">
    <name type="scientific">Sedimentibacter acidaminivorans</name>
    <dbReference type="NCBI Taxonomy" id="913099"/>
    <lineage>
        <taxon>Bacteria</taxon>
        <taxon>Bacillati</taxon>
        <taxon>Bacillota</taxon>
        <taxon>Tissierellia</taxon>
        <taxon>Sedimentibacter</taxon>
    </lineage>
</organism>
<dbReference type="Proteomes" id="UP001519342">
    <property type="component" value="Unassembled WGS sequence"/>
</dbReference>
<dbReference type="EMBL" id="JAGGKS010000001">
    <property type="protein sequence ID" value="MBP1924612.1"/>
    <property type="molecule type" value="Genomic_DNA"/>
</dbReference>
<accession>A0ABS4GAP1</accession>
<name>A0ABS4GAP1_9FIRM</name>